<dbReference type="EMBL" id="LR796341">
    <property type="protein sequence ID" value="CAB4137748.1"/>
    <property type="molecule type" value="Genomic_DNA"/>
</dbReference>
<proteinExistence type="predicted"/>
<reference evidence="1" key="1">
    <citation type="submission" date="2020-04" db="EMBL/GenBank/DDBJ databases">
        <authorList>
            <person name="Chiriac C."/>
            <person name="Salcher M."/>
            <person name="Ghai R."/>
            <person name="Kavagutti S V."/>
        </authorList>
    </citation>
    <scope>NUCLEOTIDE SEQUENCE</scope>
</reference>
<sequence>MNKYHIRFNTKHNGSKLVWRVFENSQEHLASDVRIFGETFTETTQEHGETKWNIACYGRLVWAADQVAIIVTGKD</sequence>
<accession>A0A6J5LTF6</accession>
<name>A0A6J5LTF6_9CAUD</name>
<protein>
    <submittedName>
        <fullName evidence="1">Uncharacterized protein</fullName>
    </submittedName>
</protein>
<gene>
    <name evidence="1" type="ORF">UFOVP328_71</name>
</gene>
<evidence type="ECO:0000313" key="1">
    <source>
        <dbReference type="EMBL" id="CAB4137748.1"/>
    </source>
</evidence>
<organism evidence="1">
    <name type="scientific">uncultured Caudovirales phage</name>
    <dbReference type="NCBI Taxonomy" id="2100421"/>
    <lineage>
        <taxon>Viruses</taxon>
        <taxon>Duplodnaviria</taxon>
        <taxon>Heunggongvirae</taxon>
        <taxon>Uroviricota</taxon>
        <taxon>Caudoviricetes</taxon>
        <taxon>Peduoviridae</taxon>
        <taxon>Maltschvirus</taxon>
        <taxon>Maltschvirus maltsch</taxon>
    </lineage>
</organism>